<gene>
    <name evidence="1" type="ORF">DWW02_27760</name>
</gene>
<proteinExistence type="predicted"/>
<dbReference type="AlphaFoldDB" id="A0A412YU34"/>
<sequence>MKFNHELNIPFSAPLQKEDSELETKGCRHTNPDICGSNSLEGICAFVRKDCICKKPSSAWKKQFKKLRGESKEKYGN</sequence>
<accession>A0A412YU34</accession>
<name>A0A412YU34_9FIRM</name>
<dbReference type="EMBL" id="QRZM01000022">
    <property type="protein sequence ID" value="RGV69978.1"/>
    <property type="molecule type" value="Genomic_DNA"/>
</dbReference>
<comment type="caution">
    <text evidence="1">The sequence shown here is derived from an EMBL/GenBank/DDBJ whole genome shotgun (WGS) entry which is preliminary data.</text>
</comment>
<dbReference type="RefSeq" id="WP_118019641.1">
    <property type="nucleotide sequence ID" value="NZ_JAQEBA010000011.1"/>
</dbReference>
<evidence type="ECO:0000313" key="1">
    <source>
        <dbReference type="EMBL" id="RGV69978.1"/>
    </source>
</evidence>
<reference evidence="1 2" key="1">
    <citation type="submission" date="2018-08" db="EMBL/GenBank/DDBJ databases">
        <title>A genome reference for cultivated species of the human gut microbiota.</title>
        <authorList>
            <person name="Zou Y."/>
            <person name="Xue W."/>
            <person name="Luo G."/>
        </authorList>
    </citation>
    <scope>NUCLEOTIDE SEQUENCE [LARGE SCALE GENOMIC DNA]</scope>
    <source>
        <strain evidence="1 2">AF14-18</strain>
    </source>
</reference>
<dbReference type="Proteomes" id="UP000284543">
    <property type="component" value="Unassembled WGS sequence"/>
</dbReference>
<evidence type="ECO:0000313" key="2">
    <source>
        <dbReference type="Proteomes" id="UP000284543"/>
    </source>
</evidence>
<protein>
    <submittedName>
        <fullName evidence="1">Uncharacterized protein</fullName>
    </submittedName>
</protein>
<organism evidence="1 2">
    <name type="scientific">Enterocloster bolteae</name>
    <dbReference type="NCBI Taxonomy" id="208479"/>
    <lineage>
        <taxon>Bacteria</taxon>
        <taxon>Bacillati</taxon>
        <taxon>Bacillota</taxon>
        <taxon>Clostridia</taxon>
        <taxon>Lachnospirales</taxon>
        <taxon>Lachnospiraceae</taxon>
        <taxon>Enterocloster</taxon>
    </lineage>
</organism>